<dbReference type="EMBL" id="JABCIY010000022">
    <property type="protein sequence ID" value="KAF7196965.1"/>
    <property type="molecule type" value="Genomic_DNA"/>
</dbReference>
<organism evidence="2 3">
    <name type="scientific">Pseudocercospora fuligena</name>
    <dbReference type="NCBI Taxonomy" id="685502"/>
    <lineage>
        <taxon>Eukaryota</taxon>
        <taxon>Fungi</taxon>
        <taxon>Dikarya</taxon>
        <taxon>Ascomycota</taxon>
        <taxon>Pezizomycotina</taxon>
        <taxon>Dothideomycetes</taxon>
        <taxon>Dothideomycetidae</taxon>
        <taxon>Mycosphaerellales</taxon>
        <taxon>Mycosphaerellaceae</taxon>
        <taxon>Pseudocercospora</taxon>
    </lineage>
</organism>
<proteinExistence type="predicted"/>
<gene>
    <name evidence="2" type="ORF">HII31_01883</name>
</gene>
<dbReference type="OrthoDB" id="3650496at2759"/>
<dbReference type="AlphaFoldDB" id="A0A8H6RS71"/>
<keyword evidence="1" id="KW-0472">Membrane</keyword>
<feature type="transmembrane region" description="Helical" evidence="1">
    <location>
        <begin position="61"/>
        <end position="79"/>
    </location>
</feature>
<feature type="transmembrane region" description="Helical" evidence="1">
    <location>
        <begin position="119"/>
        <end position="147"/>
    </location>
</feature>
<dbReference type="Proteomes" id="UP000660729">
    <property type="component" value="Unassembled WGS sequence"/>
</dbReference>
<reference evidence="2" key="1">
    <citation type="submission" date="2020-04" db="EMBL/GenBank/DDBJ databases">
        <title>Draft genome resource of the tomato pathogen Pseudocercospora fuligena.</title>
        <authorList>
            <person name="Zaccaron A."/>
        </authorList>
    </citation>
    <scope>NUCLEOTIDE SEQUENCE</scope>
    <source>
        <strain evidence="2">PF001</strain>
    </source>
</reference>
<keyword evidence="1" id="KW-0812">Transmembrane</keyword>
<comment type="caution">
    <text evidence="2">The sequence shown here is derived from an EMBL/GenBank/DDBJ whole genome shotgun (WGS) entry which is preliminary data.</text>
</comment>
<evidence type="ECO:0000313" key="2">
    <source>
        <dbReference type="EMBL" id="KAF7196965.1"/>
    </source>
</evidence>
<keyword evidence="1" id="KW-1133">Transmembrane helix</keyword>
<sequence>MRHIKHIKAIGDCAGISILHILFNLIVTTYQSVLFLHVVAIHWQGRFLVHQPPDLRDWVNLAQFVVGFLGQLVLLYLISVLPPHRPAQTRLAIIAFFSFLAVSLIPALGEIFVAEDDRAIYGALLTAVWLFILGPMMQLLGIAAFCVQARETMSRGEPGALSISGLLIQSVVFFVVGVSFLLRLKMPSETWQGPYMAGMRDWYWRVGWATINQI</sequence>
<accession>A0A8H6RS71</accession>
<keyword evidence="3" id="KW-1185">Reference proteome</keyword>
<feature type="transmembrane region" description="Helical" evidence="1">
    <location>
        <begin position="91"/>
        <end position="113"/>
    </location>
</feature>
<name>A0A8H6RS71_9PEZI</name>
<feature type="transmembrane region" description="Helical" evidence="1">
    <location>
        <begin position="21"/>
        <end position="41"/>
    </location>
</feature>
<protein>
    <submittedName>
        <fullName evidence="2">Uncharacterized protein</fullName>
    </submittedName>
</protein>
<feature type="transmembrane region" description="Helical" evidence="1">
    <location>
        <begin position="159"/>
        <end position="182"/>
    </location>
</feature>
<evidence type="ECO:0000313" key="3">
    <source>
        <dbReference type="Proteomes" id="UP000660729"/>
    </source>
</evidence>
<evidence type="ECO:0000256" key="1">
    <source>
        <dbReference type="SAM" id="Phobius"/>
    </source>
</evidence>